<evidence type="ECO:0000256" key="11">
    <source>
        <dbReference type="ARBA" id="ARBA00022917"/>
    </source>
</evidence>
<evidence type="ECO:0000256" key="13">
    <source>
        <dbReference type="ARBA" id="ARBA00030612"/>
    </source>
</evidence>
<gene>
    <name evidence="15" type="ORF">OS493_029776</name>
</gene>
<keyword evidence="16" id="KW-1185">Reference proteome</keyword>
<dbReference type="PANTHER" id="PTHR11538:SF40">
    <property type="entry name" value="PHENYLALANINE--TRNA LIGASE ALPHA SUBUNIT"/>
    <property type="match status" value="1"/>
</dbReference>
<dbReference type="GO" id="GO:0000049">
    <property type="term" value="F:tRNA binding"/>
    <property type="evidence" value="ECO:0007669"/>
    <property type="project" value="InterPro"/>
</dbReference>
<dbReference type="Pfam" id="PF18553">
    <property type="entry name" value="PheRS_DBD3"/>
    <property type="match status" value="1"/>
</dbReference>
<name>A0A9W9YWJ7_9CNID</name>
<evidence type="ECO:0000259" key="14">
    <source>
        <dbReference type="PROSITE" id="PS50862"/>
    </source>
</evidence>
<evidence type="ECO:0000256" key="9">
    <source>
        <dbReference type="ARBA" id="ARBA00022840"/>
    </source>
</evidence>
<comment type="cofactor">
    <cofactor evidence="1">
        <name>Mg(2+)</name>
        <dbReference type="ChEBI" id="CHEBI:18420"/>
    </cofactor>
</comment>
<evidence type="ECO:0000256" key="12">
    <source>
        <dbReference type="ARBA" id="ARBA00023146"/>
    </source>
</evidence>
<dbReference type="GO" id="GO:0005829">
    <property type="term" value="C:cytosol"/>
    <property type="evidence" value="ECO:0007669"/>
    <property type="project" value="TreeGrafter"/>
</dbReference>
<keyword evidence="6" id="KW-0436">Ligase</keyword>
<protein>
    <recommendedName>
        <fullName evidence="4">phenylalanine--tRNA ligase</fullName>
        <ecNumber evidence="4">6.1.1.20</ecNumber>
    </recommendedName>
    <alternativeName>
        <fullName evidence="13">Phenylalanyl-tRNA synthetase alpha subunit</fullName>
    </alternativeName>
</protein>
<dbReference type="FunFam" id="3.30.930.10:FF:000178">
    <property type="entry name" value="Phenylalanyl-tRNA synthetase subunit alpha"/>
    <property type="match status" value="1"/>
</dbReference>
<keyword evidence="7" id="KW-0479">Metal-binding</keyword>
<evidence type="ECO:0000256" key="3">
    <source>
        <dbReference type="ARBA" id="ARBA00006703"/>
    </source>
</evidence>
<dbReference type="NCBIfam" id="TIGR00468">
    <property type="entry name" value="pheS"/>
    <property type="match status" value="1"/>
</dbReference>
<dbReference type="EC" id="6.1.1.20" evidence="4"/>
<proteinExistence type="inferred from homology"/>
<dbReference type="GO" id="GO:0005524">
    <property type="term" value="F:ATP binding"/>
    <property type="evidence" value="ECO:0007669"/>
    <property type="project" value="UniProtKB-KW"/>
</dbReference>
<dbReference type="Pfam" id="PF01409">
    <property type="entry name" value="tRNA-synt_2d"/>
    <property type="match status" value="1"/>
</dbReference>
<dbReference type="InterPro" id="IPR004529">
    <property type="entry name" value="Phe-tRNA-synth_IIc_asu"/>
</dbReference>
<evidence type="ECO:0000256" key="8">
    <source>
        <dbReference type="ARBA" id="ARBA00022741"/>
    </source>
</evidence>
<keyword evidence="12" id="KW-0030">Aminoacyl-tRNA synthetase</keyword>
<evidence type="ECO:0000256" key="5">
    <source>
        <dbReference type="ARBA" id="ARBA00022490"/>
    </source>
</evidence>
<dbReference type="InterPro" id="IPR040725">
    <property type="entry name" value="PheRS_DBD3"/>
</dbReference>
<evidence type="ECO:0000313" key="16">
    <source>
        <dbReference type="Proteomes" id="UP001163046"/>
    </source>
</evidence>
<evidence type="ECO:0000256" key="2">
    <source>
        <dbReference type="ARBA" id="ARBA00004496"/>
    </source>
</evidence>
<dbReference type="GO" id="GO:0004826">
    <property type="term" value="F:phenylalanine-tRNA ligase activity"/>
    <property type="evidence" value="ECO:0007669"/>
    <property type="project" value="UniProtKB-EC"/>
</dbReference>
<evidence type="ECO:0000313" key="15">
    <source>
        <dbReference type="EMBL" id="KAJ7370786.1"/>
    </source>
</evidence>
<comment type="similarity">
    <text evidence="3">Belongs to the class-II aminoacyl-tRNA synthetase family. Phe-tRNA synthetase alpha subunit type 2 subfamily.</text>
</comment>
<dbReference type="GO" id="GO:0046872">
    <property type="term" value="F:metal ion binding"/>
    <property type="evidence" value="ECO:0007669"/>
    <property type="project" value="UniProtKB-KW"/>
</dbReference>
<dbReference type="Gene3D" id="1.10.10.2330">
    <property type="match status" value="1"/>
</dbReference>
<dbReference type="Gene3D" id="3.30.930.10">
    <property type="entry name" value="Bira Bifunctional Protein, Domain 2"/>
    <property type="match status" value="1"/>
</dbReference>
<keyword evidence="11" id="KW-0648">Protein biosynthesis</keyword>
<evidence type="ECO:0000256" key="4">
    <source>
        <dbReference type="ARBA" id="ARBA00012814"/>
    </source>
</evidence>
<keyword evidence="5" id="KW-0963">Cytoplasm</keyword>
<keyword evidence="8" id="KW-0547">Nucleotide-binding</keyword>
<dbReference type="OrthoDB" id="238316at2759"/>
<dbReference type="GO" id="GO:0006432">
    <property type="term" value="P:phenylalanyl-tRNA aminoacylation"/>
    <property type="evidence" value="ECO:0007669"/>
    <property type="project" value="InterPro"/>
</dbReference>
<dbReference type="SUPFAM" id="SSF55681">
    <property type="entry name" value="Class II aaRS and biotin synthetases"/>
    <property type="match status" value="1"/>
</dbReference>
<dbReference type="InterPro" id="IPR002319">
    <property type="entry name" value="Phenylalanyl-tRNA_Synthase"/>
</dbReference>
<comment type="caution">
    <text evidence="15">The sequence shown here is derived from an EMBL/GenBank/DDBJ whole genome shotgun (WGS) entry which is preliminary data.</text>
</comment>
<evidence type="ECO:0000256" key="7">
    <source>
        <dbReference type="ARBA" id="ARBA00022723"/>
    </source>
</evidence>
<dbReference type="GO" id="GO:0009328">
    <property type="term" value="C:phenylalanine-tRNA ligase complex"/>
    <property type="evidence" value="ECO:0007669"/>
    <property type="project" value="TreeGrafter"/>
</dbReference>
<reference evidence="15" key="1">
    <citation type="submission" date="2023-01" db="EMBL/GenBank/DDBJ databases">
        <title>Genome assembly of the deep-sea coral Lophelia pertusa.</title>
        <authorList>
            <person name="Herrera S."/>
            <person name="Cordes E."/>
        </authorList>
    </citation>
    <scope>NUCLEOTIDE SEQUENCE</scope>
    <source>
        <strain evidence="15">USNM1676648</strain>
        <tissue evidence="15">Polyp</tissue>
    </source>
</reference>
<keyword evidence="10" id="KW-0460">Magnesium</keyword>
<dbReference type="PANTHER" id="PTHR11538">
    <property type="entry name" value="PHENYLALANYL-TRNA SYNTHETASE"/>
    <property type="match status" value="1"/>
</dbReference>
<organism evidence="15 16">
    <name type="scientific">Desmophyllum pertusum</name>
    <dbReference type="NCBI Taxonomy" id="174260"/>
    <lineage>
        <taxon>Eukaryota</taxon>
        <taxon>Metazoa</taxon>
        <taxon>Cnidaria</taxon>
        <taxon>Anthozoa</taxon>
        <taxon>Hexacorallia</taxon>
        <taxon>Scleractinia</taxon>
        <taxon>Caryophylliina</taxon>
        <taxon>Caryophylliidae</taxon>
        <taxon>Desmophyllum</taxon>
    </lineage>
</organism>
<dbReference type="InterPro" id="IPR045864">
    <property type="entry name" value="aa-tRNA-synth_II/BPL/LPL"/>
</dbReference>
<dbReference type="PROSITE" id="PS50862">
    <property type="entry name" value="AA_TRNA_LIGASE_II"/>
    <property type="match status" value="1"/>
</dbReference>
<dbReference type="InterPro" id="IPR006195">
    <property type="entry name" value="aa-tRNA-synth_II"/>
</dbReference>
<sequence length="398" mass="45478">MELDILLLKVINVEQRQAEGWMLTEEGSEVVEKGSHEFLVFKAVPPEGLPQADIKKLGPHANVGFSKAMSAGWLQVNKNSEGGPRVMRKAENVEDDVQVALIKIRDQQLIIKSFYVTKGSEFSTSPTKLEADLTADMLTRFTEMPTNNFVESSFWNFDSLFQPQQHPARDAHDTFFMADPKYAKLEEMPESYIEKVKNMHESGGHGSQGYHYEWKIEEAKKNILRTHTTAVSARMLYKLAQQEKFTPAKYFSIDRVFRNETLDATHLAEFHQIEGVVADYNLTLGDLIGVLYEFFKKLGITKLRFKPAFNPYTEPSMEVFSYHEGLKKWVEIGNSGVFRPEMLIPMGLPKDVSVIAWGLSLERPTMIKYKISNIRDLIGHKVDLEMVHRNPICLLEKA</sequence>
<evidence type="ECO:0000256" key="10">
    <source>
        <dbReference type="ARBA" id="ARBA00022842"/>
    </source>
</evidence>
<evidence type="ECO:0000256" key="6">
    <source>
        <dbReference type="ARBA" id="ARBA00022598"/>
    </source>
</evidence>
<comment type="subcellular location">
    <subcellularLocation>
        <location evidence="2">Cytoplasm</location>
    </subcellularLocation>
</comment>
<dbReference type="CDD" id="cd00496">
    <property type="entry name" value="PheRS_alpha_core"/>
    <property type="match status" value="1"/>
</dbReference>
<dbReference type="AlphaFoldDB" id="A0A9W9YWJ7"/>
<dbReference type="Proteomes" id="UP001163046">
    <property type="component" value="Unassembled WGS sequence"/>
</dbReference>
<dbReference type="EMBL" id="MU826856">
    <property type="protein sequence ID" value="KAJ7370786.1"/>
    <property type="molecule type" value="Genomic_DNA"/>
</dbReference>
<keyword evidence="9" id="KW-0067">ATP-binding</keyword>
<accession>A0A9W9YWJ7</accession>
<evidence type="ECO:0000256" key="1">
    <source>
        <dbReference type="ARBA" id="ARBA00001946"/>
    </source>
</evidence>
<feature type="domain" description="Aminoacyl-transfer RNA synthetases class-II family profile" evidence="14">
    <location>
        <begin position="224"/>
        <end position="391"/>
    </location>
</feature>